<protein>
    <submittedName>
        <fullName evidence="1">Uncharacterized protein</fullName>
    </submittedName>
</protein>
<reference evidence="1" key="1">
    <citation type="submission" date="2021-01" db="EMBL/GenBank/DDBJ databases">
        <authorList>
            <consortium name="Genoscope - CEA"/>
            <person name="William W."/>
        </authorList>
    </citation>
    <scope>NUCLEOTIDE SEQUENCE</scope>
</reference>
<dbReference type="EMBL" id="CAJJDN010000411">
    <property type="protein sequence ID" value="CAD8131217.1"/>
    <property type="molecule type" value="Genomic_DNA"/>
</dbReference>
<gene>
    <name evidence="1" type="ORF">PSON_ATCC_30995.1.T4110003</name>
</gene>
<dbReference type="Proteomes" id="UP000692954">
    <property type="component" value="Unassembled WGS sequence"/>
</dbReference>
<keyword evidence="2" id="KW-1185">Reference proteome</keyword>
<name>A0A8S1RV55_9CILI</name>
<proteinExistence type="predicted"/>
<comment type="caution">
    <text evidence="1">The sequence shown here is derived from an EMBL/GenBank/DDBJ whole genome shotgun (WGS) entry which is preliminary data.</text>
</comment>
<sequence>MQGKHNFIFSLDGEQKSFFVSNLDVSSFCRLIRSAFQVDKSITALQDAQGNICDLHYFCNNLHAHKDKFYIILTEQKKIDRQNRKSNKSKNSRVQTTNEEPCYFFDFLAFLQEIQQIRFSPQHPVLTIVLVFDNEYQAGLFGQPIVMRIYKAFGFLQAYYTAVEEEETDSLLLTVFENQILKHEIEMKINHSIAEDVCYWIEQLLCEEEEPEPVLQGSFATPNSNAVNNNIPLIVTRGNEKQILQVEANDNFHSSQGKRTHGVKKAVDKFRNRFESREYEYLLGLIIGQDQSVFAAYQLFQKQQDDENFIRNLKSLLPQDDNNNLSFQNNLKFITSPSRNDFHQSVNFPYDCNPTPGLRSTVTIIDQLLNSGDLDFIEFGMMRDLRMDNDLDELVKSLIDYPQDVLLQIVRQYLQSQFQQEIIKNFNSHQIEYFLSEYANKQNPIYEGFQRFAQNGQLQDLFQLLKDNVGQLEQQLREENSYSYYLMHKRRNDENFHFHLNLPEINQQEERKLSVDSQLLENKKEINFIDKYHVKVLQKYSNEDYEKLFMTVYDQCSKFCDEHEKAKLHGFFTVQNQRLLEILDKYGQRYDINSIKSDINDLLTLQNKKIDDIPSPTHGAVIEPKMHKYQNFKFIINFLYEIDKVISLRQAKAFYYLYSIEDMSVMAAYEVYCETKEQDEFLNTLYLIFKVYSSSARFDFIEIEQFDSLIEQQLTILFAYRRCLNQEQRLALEQNLISCDNTLLKLFRDFLRQRDQRVFIQKLSDFANSQIEKQKDNSSMDPYMKKIDQNNQHKDLIKDICAKFLKSKIKQIDLLMEAIDKDNIMIKSSLEVYDFNLDKQDLVENIQLIYNYILKSNVKSILKANLIQLCKKQQQMNNNQPTYQETLIKMNQF</sequence>
<accession>A0A8S1RV55</accession>
<evidence type="ECO:0000313" key="1">
    <source>
        <dbReference type="EMBL" id="CAD8131217.1"/>
    </source>
</evidence>
<dbReference type="OrthoDB" id="288949at2759"/>
<dbReference type="AlphaFoldDB" id="A0A8S1RV55"/>
<evidence type="ECO:0000313" key="2">
    <source>
        <dbReference type="Proteomes" id="UP000692954"/>
    </source>
</evidence>
<organism evidence="1 2">
    <name type="scientific">Paramecium sonneborni</name>
    <dbReference type="NCBI Taxonomy" id="65129"/>
    <lineage>
        <taxon>Eukaryota</taxon>
        <taxon>Sar</taxon>
        <taxon>Alveolata</taxon>
        <taxon>Ciliophora</taxon>
        <taxon>Intramacronucleata</taxon>
        <taxon>Oligohymenophorea</taxon>
        <taxon>Peniculida</taxon>
        <taxon>Parameciidae</taxon>
        <taxon>Paramecium</taxon>
    </lineage>
</organism>